<dbReference type="EMBL" id="JANFXK010000020">
    <property type="protein sequence ID" value="MCQ4638085.1"/>
    <property type="molecule type" value="Genomic_DNA"/>
</dbReference>
<evidence type="ECO:0000256" key="2">
    <source>
        <dbReference type="ARBA" id="ARBA00013855"/>
    </source>
</evidence>
<accession>A0ABT1RSB0</accession>
<proteinExistence type="inferred from homology"/>
<dbReference type="InterPro" id="IPR055342">
    <property type="entry name" value="MreC_beta-barrel_core"/>
</dbReference>
<evidence type="ECO:0000259" key="8">
    <source>
        <dbReference type="Pfam" id="PF04085"/>
    </source>
</evidence>
<comment type="caution">
    <text evidence="9">The sequence shown here is derived from an EMBL/GenBank/DDBJ whole genome shotgun (WGS) entry which is preliminary data.</text>
</comment>
<dbReference type="Gene3D" id="2.40.10.340">
    <property type="entry name" value="Rod shape-determining protein MreC, domain 1"/>
    <property type="match status" value="1"/>
</dbReference>
<dbReference type="NCBIfam" id="TIGR00219">
    <property type="entry name" value="mreC"/>
    <property type="match status" value="1"/>
</dbReference>
<dbReference type="InterPro" id="IPR042175">
    <property type="entry name" value="Cell/Rod_MreC_2"/>
</dbReference>
<keyword evidence="7" id="KW-0812">Transmembrane</keyword>
<keyword evidence="10" id="KW-1185">Reference proteome</keyword>
<evidence type="ECO:0000256" key="6">
    <source>
        <dbReference type="SAM" id="Coils"/>
    </source>
</evidence>
<dbReference type="Gene3D" id="2.40.10.350">
    <property type="entry name" value="Rod shape-determining protein MreC, domain 2"/>
    <property type="match status" value="1"/>
</dbReference>
<dbReference type="PANTHER" id="PTHR34138">
    <property type="entry name" value="CELL SHAPE-DETERMINING PROTEIN MREC"/>
    <property type="match status" value="1"/>
</dbReference>
<evidence type="ECO:0000313" key="10">
    <source>
        <dbReference type="Proteomes" id="UP001524502"/>
    </source>
</evidence>
<comment type="function">
    <text evidence="5">Involved in formation and maintenance of cell shape.</text>
</comment>
<dbReference type="InterPro" id="IPR007221">
    <property type="entry name" value="MreC"/>
</dbReference>
<keyword evidence="7" id="KW-1133">Transmembrane helix</keyword>
<evidence type="ECO:0000256" key="3">
    <source>
        <dbReference type="ARBA" id="ARBA00022960"/>
    </source>
</evidence>
<protein>
    <recommendedName>
        <fullName evidence="2 5">Cell shape-determining protein MreC</fullName>
    </recommendedName>
    <alternativeName>
        <fullName evidence="4 5">Cell shape protein MreC</fullName>
    </alternativeName>
</protein>
<feature type="transmembrane region" description="Helical" evidence="7">
    <location>
        <begin position="9"/>
        <end position="27"/>
    </location>
</feature>
<dbReference type="InterPro" id="IPR042177">
    <property type="entry name" value="Cell/Rod_1"/>
</dbReference>
<evidence type="ECO:0000313" key="9">
    <source>
        <dbReference type="EMBL" id="MCQ4638085.1"/>
    </source>
</evidence>
<feature type="coiled-coil region" evidence="6">
    <location>
        <begin position="68"/>
        <end position="105"/>
    </location>
</feature>
<organism evidence="9 10">
    <name type="scientific">Anaerovorax odorimutans</name>
    <dbReference type="NCBI Taxonomy" id="109327"/>
    <lineage>
        <taxon>Bacteria</taxon>
        <taxon>Bacillati</taxon>
        <taxon>Bacillota</taxon>
        <taxon>Clostridia</taxon>
        <taxon>Peptostreptococcales</taxon>
        <taxon>Anaerovoracaceae</taxon>
        <taxon>Anaerovorax</taxon>
    </lineage>
</organism>
<keyword evidence="7" id="KW-0472">Membrane</keyword>
<feature type="domain" description="Rod shape-determining protein MreC beta-barrel core" evidence="8">
    <location>
        <begin position="124"/>
        <end position="269"/>
    </location>
</feature>
<dbReference type="Pfam" id="PF04085">
    <property type="entry name" value="MreC"/>
    <property type="match status" value="1"/>
</dbReference>
<dbReference type="PIRSF" id="PIRSF038471">
    <property type="entry name" value="MreC"/>
    <property type="match status" value="1"/>
</dbReference>
<evidence type="ECO:0000256" key="7">
    <source>
        <dbReference type="SAM" id="Phobius"/>
    </source>
</evidence>
<sequence>MRFREHKQIAAVILAVIIAVALIASLLKTGDGPAGLKENLQGAASYVTEPVSKAADGIRKGFGGIFRFKELTAENQRLIEETDRLKQENAGLALKREEKEELEELSQVFHYDAARENDLQAADIIAMDYSNWEGVFTINKGSEEGIRTGCTVVSGDGLVGKITEVSKRTAKVAMLLSDNNKISFRTAGEKGRTGVLQSDGGKGLKGYLLEEGESVSKGDTLMTSGIGLYAKGIKIGRITDVEKKTGTQRVVVEAEPAVSFFQLRKVAVIL</sequence>
<keyword evidence="6" id="KW-0175">Coiled coil</keyword>
<gene>
    <name evidence="9" type="primary">mreC</name>
    <name evidence="9" type="ORF">NE619_15210</name>
</gene>
<dbReference type="PANTHER" id="PTHR34138:SF1">
    <property type="entry name" value="CELL SHAPE-DETERMINING PROTEIN MREC"/>
    <property type="match status" value="1"/>
</dbReference>
<evidence type="ECO:0000256" key="5">
    <source>
        <dbReference type="PIRNR" id="PIRNR038471"/>
    </source>
</evidence>
<dbReference type="Proteomes" id="UP001524502">
    <property type="component" value="Unassembled WGS sequence"/>
</dbReference>
<comment type="similarity">
    <text evidence="1 5">Belongs to the MreC family.</text>
</comment>
<evidence type="ECO:0000256" key="4">
    <source>
        <dbReference type="ARBA" id="ARBA00032089"/>
    </source>
</evidence>
<keyword evidence="3 5" id="KW-0133">Cell shape</keyword>
<reference evidence="9 10" key="1">
    <citation type="submission" date="2022-06" db="EMBL/GenBank/DDBJ databases">
        <title>Isolation of gut microbiota from human fecal samples.</title>
        <authorList>
            <person name="Pamer E.G."/>
            <person name="Barat B."/>
            <person name="Waligurski E."/>
            <person name="Medina S."/>
            <person name="Paddock L."/>
            <person name="Mostad J."/>
        </authorList>
    </citation>
    <scope>NUCLEOTIDE SEQUENCE [LARGE SCALE GENOMIC DNA]</scope>
    <source>
        <strain evidence="9 10">SL.3.17</strain>
    </source>
</reference>
<evidence type="ECO:0000256" key="1">
    <source>
        <dbReference type="ARBA" id="ARBA00009369"/>
    </source>
</evidence>
<dbReference type="RefSeq" id="WP_256133276.1">
    <property type="nucleotide sequence ID" value="NZ_JANFXK010000020.1"/>
</dbReference>
<name>A0ABT1RSB0_9FIRM</name>